<evidence type="ECO:0000313" key="1">
    <source>
        <dbReference type="EMBL" id="KAJ0098964.1"/>
    </source>
</evidence>
<proteinExistence type="predicted"/>
<protein>
    <submittedName>
        <fullName evidence="1">Uncharacterized protein</fullName>
    </submittedName>
</protein>
<name>A0ACC1BJ49_9ROSI</name>
<sequence length="221" mass="24687">MESKDEANTTDWYELEAGESKATFLVWQDLTVIAQNLRNGATRKLLHGLNGYAEPDRIMAIMGPSGSGKSTLLDALPEDYFLGTLAVRETLTHSAQLRLPSEMTNNEIVEETIIKMGLQDCAENKNGNWHSREISKGEKRRLSISIEILTQPQVLFLDEVTSGLDSASAFFVLQVLRKIAHDGRIHQPSSHLFDLFDDLLLLSCGETIYFGDAKFVVKVMN</sequence>
<gene>
    <name evidence="1" type="ORF">Patl1_20479</name>
</gene>
<accession>A0ACC1BJ49</accession>
<reference evidence="2" key="1">
    <citation type="journal article" date="2023" name="G3 (Bethesda)">
        <title>Genome assembly and association tests identify interacting loci associated with vigor, precocity, and sex in interspecific pistachio rootstocks.</title>
        <authorList>
            <person name="Palmer W."/>
            <person name="Jacygrad E."/>
            <person name="Sagayaradj S."/>
            <person name="Cavanaugh K."/>
            <person name="Han R."/>
            <person name="Bertier L."/>
            <person name="Beede B."/>
            <person name="Kafkas S."/>
            <person name="Golino D."/>
            <person name="Preece J."/>
            <person name="Michelmore R."/>
        </authorList>
    </citation>
    <scope>NUCLEOTIDE SEQUENCE [LARGE SCALE GENOMIC DNA]</scope>
</reference>
<comment type="caution">
    <text evidence="1">The sequence shown here is derived from an EMBL/GenBank/DDBJ whole genome shotgun (WGS) entry which is preliminary data.</text>
</comment>
<keyword evidence="2" id="KW-1185">Reference proteome</keyword>
<evidence type="ECO:0000313" key="2">
    <source>
        <dbReference type="Proteomes" id="UP001164250"/>
    </source>
</evidence>
<dbReference type="EMBL" id="CM047900">
    <property type="protein sequence ID" value="KAJ0098964.1"/>
    <property type="molecule type" value="Genomic_DNA"/>
</dbReference>
<dbReference type="Proteomes" id="UP001164250">
    <property type="component" value="Chromosome 4"/>
</dbReference>
<organism evidence="1 2">
    <name type="scientific">Pistacia atlantica</name>
    <dbReference type="NCBI Taxonomy" id="434234"/>
    <lineage>
        <taxon>Eukaryota</taxon>
        <taxon>Viridiplantae</taxon>
        <taxon>Streptophyta</taxon>
        <taxon>Embryophyta</taxon>
        <taxon>Tracheophyta</taxon>
        <taxon>Spermatophyta</taxon>
        <taxon>Magnoliopsida</taxon>
        <taxon>eudicotyledons</taxon>
        <taxon>Gunneridae</taxon>
        <taxon>Pentapetalae</taxon>
        <taxon>rosids</taxon>
        <taxon>malvids</taxon>
        <taxon>Sapindales</taxon>
        <taxon>Anacardiaceae</taxon>
        <taxon>Pistacia</taxon>
    </lineage>
</organism>